<dbReference type="Pfam" id="PF13558">
    <property type="entry name" value="SbcC_Walker_B"/>
    <property type="match status" value="1"/>
</dbReference>
<dbReference type="GO" id="GO:0016887">
    <property type="term" value="F:ATP hydrolysis activity"/>
    <property type="evidence" value="ECO:0007669"/>
    <property type="project" value="InterPro"/>
</dbReference>
<keyword evidence="5" id="KW-1185">Reference proteome</keyword>
<evidence type="ECO:0000313" key="5">
    <source>
        <dbReference type="Proteomes" id="UP000019028"/>
    </source>
</evidence>
<dbReference type="InterPro" id="IPR027417">
    <property type="entry name" value="P-loop_NTPase"/>
</dbReference>
<accession>W0HWA2</accession>
<sequence>MKILTLRLKNLNALQGEWKIDFTAAPFDRSSLFAITGPTGAGKTTLLDAISLALYHQTPRLKDNPGPELMTRHTAEALAEVEFAVKGVGYRAFWSQRRAKNQPDGNLQGVKVELARISDGLILADKISDKKRLIAELTGLDFARFTKSILLAQGDFAAFLNADAKSRAGLLEELTGTDIYGRISADVFERNKAVRTELAQWEARAGAIEMLTGEQQAALEDELTQRRQEEQRLNAQRHVRQRHQAWLNERTQRQTALAQTQQASLQAAQQVQAAAPDLARLAAAEPAEALRPLLDQQRRDAQACTRAEGELAQLQQRQQQDQARLQPLAQALRLADEQLAAHEEDQRRHQQIIEEQLIPLDQQIATLRQQQEDLKRQLVPLQQRHRQESAALATQQQALHQARQQAQEESDWLDRHAACRLWGEQLPLWREQFARRDEALTHCRDLEQRVAQQRLRLTALQTEGQQRLTESQRLAQQREALSLSFAEAQRQREEQVHAQSGTTFETRWKRRQGQRPHYLLLTTLLPQLSGLADRLRQEESQQSQRLQTRFMLSQEQTALHASLEDKTRLLRQTKTTLELERRIVRLEDERRALRAGEPCPLCGATQHPAINAYQTLSPGRTEQQLQQQQTEVDQCAAAKIEGDTRLHLLVTQCQQGEETLTALAHQRNELQQRWRQAVEQLAIAPDENLRLPELATLTPEALRAAADALAAYEREETQLAQRLEQLQQATLAWQSARDALSAAELVHDRSLSALALNGQQQRDLEENLQASTLSLTQQQTDLARLNEEIAAALDAAALTVPEPMQTAAWLDARRELWLRWQQRHEQAQRRLSQITSLNGSVDALMQTVADLTQRQAALTQALTATDAELAGAGRQRHALAGDVTTVEFGARLRRTGERLRQVQLQAGQQLQAAQRQLHELAGSLSALARQRQTLAQQASSSTSQLQQALSTSSFADSAALDAALLPTGERDALREHRDRLNAQQQRTDARQQQAAEALAQVEAARPPTLSPEEDDAAVAERLAELDDQLRQLARRQGEIQQQLGSHQQRQREQHLLLRQIEESRDRCQDWAYLNELIGSKEGDKFRKFAQGLTLEHLIYLANQQLARLHGRYQLQRKTHEELELEVVDTWQADAIRDTRTLSGGESFLVSLALALALSDLVSHKTGIDSLFLDEGFGTLDAQTLDIALDALDTLNASGKMIGVISHVEAMKERIPVQIKVSKINGLGISRLQRQFAVADNAPVKEGDD</sequence>
<dbReference type="InterPro" id="IPR038729">
    <property type="entry name" value="Rad50/SbcC_AAA"/>
</dbReference>
<dbReference type="OrthoDB" id="9795626at2"/>
<evidence type="ECO:0000256" key="1">
    <source>
        <dbReference type="SAM" id="Coils"/>
    </source>
</evidence>
<dbReference type="PANTHER" id="PTHR32114">
    <property type="entry name" value="ABC TRANSPORTER ABCH.3"/>
    <property type="match status" value="1"/>
</dbReference>
<dbReference type="HOGENOM" id="CLU_004785_1_0_6"/>
<dbReference type="Proteomes" id="UP000019028">
    <property type="component" value="Chromosome"/>
</dbReference>
<name>W0HWA2_9GAMM</name>
<feature type="compositionally biased region" description="Low complexity" evidence="2">
    <location>
        <begin position="982"/>
        <end position="1005"/>
    </location>
</feature>
<feature type="coiled-coil region" evidence="1">
    <location>
        <begin position="702"/>
        <end position="732"/>
    </location>
</feature>
<evidence type="ECO:0000259" key="3">
    <source>
        <dbReference type="Pfam" id="PF13476"/>
    </source>
</evidence>
<feature type="domain" description="Rad50/SbcC-type AAA" evidence="3">
    <location>
        <begin position="6"/>
        <end position="261"/>
    </location>
</feature>
<organism evidence="4 5">
    <name type="scientific">Sodalis praecaptivus</name>
    <dbReference type="NCBI Taxonomy" id="1239307"/>
    <lineage>
        <taxon>Bacteria</taxon>
        <taxon>Pseudomonadati</taxon>
        <taxon>Pseudomonadota</taxon>
        <taxon>Gammaproteobacteria</taxon>
        <taxon>Enterobacterales</taxon>
        <taxon>Bruguierivoracaceae</taxon>
        <taxon>Sodalis</taxon>
    </lineage>
</organism>
<dbReference type="Pfam" id="PF13476">
    <property type="entry name" value="AAA_23"/>
    <property type="match status" value="1"/>
</dbReference>
<dbReference type="RefSeq" id="WP_025423186.1">
    <property type="nucleotide sequence ID" value="NZ_CP006569.1"/>
</dbReference>
<dbReference type="PANTHER" id="PTHR32114:SF2">
    <property type="entry name" value="ABC TRANSPORTER ABCH.3"/>
    <property type="match status" value="1"/>
</dbReference>
<dbReference type="EMBL" id="CP006569">
    <property type="protein sequence ID" value="AHF78049.1"/>
    <property type="molecule type" value="Genomic_DNA"/>
</dbReference>
<dbReference type="AlphaFoldDB" id="W0HWA2"/>
<evidence type="ECO:0000313" key="4">
    <source>
        <dbReference type="EMBL" id="AHF78049.1"/>
    </source>
</evidence>
<protein>
    <submittedName>
        <fullName evidence="4">SbcC</fullName>
    </submittedName>
</protein>
<proteinExistence type="predicted"/>
<dbReference type="KEGG" id="sod:Sant_3043"/>
<keyword evidence="1" id="KW-0175">Coiled coil</keyword>
<feature type="coiled-coil region" evidence="1">
    <location>
        <begin position="569"/>
        <end position="596"/>
    </location>
</feature>
<dbReference type="SUPFAM" id="SSF52540">
    <property type="entry name" value="P-loop containing nucleoside triphosphate hydrolases"/>
    <property type="match status" value="1"/>
</dbReference>
<gene>
    <name evidence="4" type="primary">sbcC</name>
    <name evidence="4" type="ORF">Sant_3043</name>
</gene>
<dbReference type="GO" id="GO:0006302">
    <property type="term" value="P:double-strand break repair"/>
    <property type="evidence" value="ECO:0007669"/>
    <property type="project" value="InterPro"/>
</dbReference>
<dbReference type="PATRIC" id="fig|1239307.3.peg.3346"/>
<dbReference type="Gene3D" id="3.40.50.300">
    <property type="entry name" value="P-loop containing nucleotide triphosphate hydrolases"/>
    <property type="match status" value="2"/>
</dbReference>
<feature type="region of interest" description="Disordered" evidence="2">
    <location>
        <begin position="979"/>
        <end position="1011"/>
    </location>
</feature>
<evidence type="ECO:0000256" key="2">
    <source>
        <dbReference type="SAM" id="MobiDB-lite"/>
    </source>
</evidence>
<reference evidence="4 5" key="1">
    <citation type="journal article" date="2014" name="Genome Biol. Evol.">
        <title>Genome degeneration and adaptation in a nascent stage of symbiosis.</title>
        <authorList>
            <person name="Oakeson K.F."/>
            <person name="Gil R."/>
            <person name="Clayton A.L."/>
            <person name="Dunn D.M."/>
            <person name="von Niederhausern A.C."/>
            <person name="Hamil C."/>
            <person name="Aoyagi A."/>
            <person name="Duval B."/>
            <person name="Baca A."/>
            <person name="Silva F.J."/>
            <person name="Vallier A."/>
            <person name="Jackson D.G."/>
            <person name="Latorre A."/>
            <person name="Weiss R.B."/>
            <person name="Heddi A."/>
            <person name="Moya A."/>
            <person name="Dale C."/>
        </authorList>
    </citation>
    <scope>NUCLEOTIDE SEQUENCE [LARGE SCALE GENOMIC DNA]</scope>
    <source>
        <strain evidence="4 5">HS1</strain>
    </source>
</reference>